<evidence type="ECO:0008006" key="6">
    <source>
        <dbReference type="Google" id="ProtNLM"/>
    </source>
</evidence>
<feature type="domain" description="Nephrocystin 3-like N-terminal" evidence="2">
    <location>
        <begin position="273"/>
        <end position="439"/>
    </location>
</feature>
<protein>
    <recommendedName>
        <fullName evidence="6">NACHT domain-containing protein</fullName>
    </recommendedName>
</protein>
<sequence>MSGLEALGIASSILQVISFALETARLCKAVYNDEPTTNDEIEEQSVLLKEASELTFDVCRAYQPHTNDEKKLKGIAAQCNKTATELEDKLSDVMRHNSPGSTSKAVAVLLKTWKNKKNIERLEKRLDRYKNVMETHLLVAIFKRSDAMALQQKQEFQNLSQSLQSFITQYAAGETQIRTLIRAENVVLRHYTKQTILQTEVAVKDRITDAMNGISLQQKSEAERSQLLQSLHYREMNSRRNQIHLSYNNTFRWIFETSSISSDKDKTISPEGDKSFVTWLTSDGQIYWISGKPGSGKSTLMKFLAGHPKSISLLSDSTPGSLGKVKIISHFFWKVGGGIMNSLKGMWLSLTYQVLSTAPEMSDHILDAFPSSTRKRFDSDWSTPEICEVFLNIISRYPAKICIFLDGLDEVSADDVDERRKVVHDLCQFQHIKICIASRPEWRLEMWLHEYPFIRLQDWTRRDRREYACGDLQPFVERNLLSVGLQMQLASILVDKSMGVFLWMYVALRTVKLGLDNGDKPHDLFQRVQALPNEMEALYQDLWETLSRDSPNYRQKAARFLRLTLEFGDRPDFGEFSILELAVMQSPHLQEMLLEMSSDVHYSDFGSHCTKVVRDIRIQCLGLVETYSFTDRTATLHSPEKFQNLDKSENTSLRFMHRTVYDFLTETVAGQELLKHDTLSRTDLFVLRVKNMLASAVLRKSSQNPSLAYPCELGYAFSILNEVYHDAPLSDDLSELLKLLESWYVHRLAAFHNAFYTLNQFRHATFLAGCVYYSSGFHDPFILWVKQQIGYNEDLATEVFENSCGRIMYVMYESRQHYQILKMADESISIRLIEDWFLQIELNEDPRWLPHPGTLLSAISSQLSKDNIFERVTEDVIDANYGRIYGKEDGYWISESDDD</sequence>
<reference evidence="4 5" key="1">
    <citation type="journal article" date="2018" name="PLoS Pathog.">
        <title>Evolution of structural diversity of trichothecenes, a family of toxins produced by plant pathogenic and entomopathogenic fungi.</title>
        <authorList>
            <person name="Proctor R.H."/>
            <person name="McCormick S.P."/>
            <person name="Kim H.S."/>
            <person name="Cardoza R.E."/>
            <person name="Stanley A.M."/>
            <person name="Lindo L."/>
            <person name="Kelly A."/>
            <person name="Brown D.W."/>
            <person name="Lee T."/>
            <person name="Vaughan M.M."/>
            <person name="Alexander N.J."/>
            <person name="Busman M."/>
            <person name="Gutierrez S."/>
        </authorList>
    </citation>
    <scope>NUCLEOTIDE SEQUENCE [LARGE SCALE GENOMIC DNA]</scope>
    <source>
        <strain evidence="4 5">NRRL 20695</strain>
    </source>
</reference>
<dbReference type="Gene3D" id="3.40.50.300">
    <property type="entry name" value="P-loop containing nucleotide triphosphate hydrolases"/>
    <property type="match status" value="1"/>
</dbReference>
<feature type="domain" description="DUF7791" evidence="3">
    <location>
        <begin position="551"/>
        <end position="695"/>
    </location>
</feature>
<evidence type="ECO:0000259" key="2">
    <source>
        <dbReference type="Pfam" id="PF24883"/>
    </source>
</evidence>
<keyword evidence="1" id="KW-0677">Repeat</keyword>
<dbReference type="InterPro" id="IPR056693">
    <property type="entry name" value="DUF7791"/>
</dbReference>
<dbReference type="OrthoDB" id="5086500at2759"/>
<dbReference type="InterPro" id="IPR027417">
    <property type="entry name" value="P-loop_NTPase"/>
</dbReference>
<dbReference type="Pfam" id="PF25053">
    <property type="entry name" value="DUF7791"/>
    <property type="match status" value="1"/>
</dbReference>
<gene>
    <name evidence="4" type="ORF">FLONG3_8488</name>
</gene>
<dbReference type="AlphaFoldDB" id="A0A395S5F4"/>
<comment type="caution">
    <text evidence="4">The sequence shown here is derived from an EMBL/GenBank/DDBJ whole genome shotgun (WGS) entry which is preliminary data.</text>
</comment>
<evidence type="ECO:0000256" key="1">
    <source>
        <dbReference type="ARBA" id="ARBA00022737"/>
    </source>
</evidence>
<proteinExistence type="predicted"/>
<name>A0A395S5F4_9HYPO</name>
<evidence type="ECO:0000259" key="3">
    <source>
        <dbReference type="Pfam" id="PF25053"/>
    </source>
</evidence>
<keyword evidence="5" id="KW-1185">Reference proteome</keyword>
<dbReference type="Pfam" id="PF24883">
    <property type="entry name" value="NPHP3_N"/>
    <property type="match status" value="1"/>
</dbReference>
<dbReference type="SUPFAM" id="SSF52540">
    <property type="entry name" value="P-loop containing nucleoside triphosphate hydrolases"/>
    <property type="match status" value="1"/>
</dbReference>
<dbReference type="EMBL" id="PXOG01000205">
    <property type="protein sequence ID" value="RGP67467.1"/>
    <property type="molecule type" value="Genomic_DNA"/>
</dbReference>
<dbReference type="InterPro" id="IPR056884">
    <property type="entry name" value="NPHP3-like_N"/>
</dbReference>
<evidence type="ECO:0000313" key="5">
    <source>
        <dbReference type="Proteomes" id="UP000266234"/>
    </source>
</evidence>
<organism evidence="4 5">
    <name type="scientific">Fusarium longipes</name>
    <dbReference type="NCBI Taxonomy" id="694270"/>
    <lineage>
        <taxon>Eukaryota</taxon>
        <taxon>Fungi</taxon>
        <taxon>Dikarya</taxon>
        <taxon>Ascomycota</taxon>
        <taxon>Pezizomycotina</taxon>
        <taxon>Sordariomycetes</taxon>
        <taxon>Hypocreomycetidae</taxon>
        <taxon>Hypocreales</taxon>
        <taxon>Nectriaceae</taxon>
        <taxon>Fusarium</taxon>
    </lineage>
</organism>
<dbReference type="Proteomes" id="UP000266234">
    <property type="component" value="Unassembled WGS sequence"/>
</dbReference>
<dbReference type="PANTHER" id="PTHR10039">
    <property type="entry name" value="AMELOGENIN"/>
    <property type="match status" value="1"/>
</dbReference>
<dbReference type="PANTHER" id="PTHR10039:SF5">
    <property type="entry name" value="NACHT DOMAIN-CONTAINING PROTEIN"/>
    <property type="match status" value="1"/>
</dbReference>
<accession>A0A395S5F4</accession>
<evidence type="ECO:0000313" key="4">
    <source>
        <dbReference type="EMBL" id="RGP67467.1"/>
    </source>
</evidence>
<dbReference type="STRING" id="694270.A0A395S5F4"/>